<dbReference type="RefSeq" id="WP_095621523.1">
    <property type="nucleotide sequence ID" value="NZ_NSKB01000005.1"/>
</dbReference>
<organism evidence="3 4">
    <name type="scientific">Halomonas salipaludis</name>
    <dbReference type="NCBI Taxonomy" id="2032625"/>
    <lineage>
        <taxon>Bacteria</taxon>
        <taxon>Pseudomonadati</taxon>
        <taxon>Pseudomonadota</taxon>
        <taxon>Gammaproteobacteria</taxon>
        <taxon>Oceanospirillales</taxon>
        <taxon>Halomonadaceae</taxon>
        <taxon>Halomonas</taxon>
    </lineage>
</organism>
<protein>
    <submittedName>
        <fullName evidence="3">Uncharacterized protein</fullName>
    </submittedName>
</protein>
<keyword evidence="2" id="KW-1133">Transmembrane helix</keyword>
<comment type="caution">
    <text evidence="3">The sequence shown here is derived from an EMBL/GenBank/DDBJ whole genome shotgun (WGS) entry which is preliminary data.</text>
</comment>
<feature type="transmembrane region" description="Helical" evidence="2">
    <location>
        <begin position="280"/>
        <end position="305"/>
    </location>
</feature>
<dbReference type="AlphaFoldDB" id="A0A2A2EUA3"/>
<gene>
    <name evidence="3" type="ORF">CK498_14180</name>
</gene>
<accession>A0A2A2EUA3</accession>
<sequence length="336" mass="37271">MFHIFKELYRLRPMSEPRQDRHRYWLAAYLLLSIQLGSAFLMSQSRFLWDMTPRFYPEAIFWGSYFTPHVSMDLALIALYTIVGMNAFGRVWGSLAGVGIFSLGASGSVFNWATSNPMDEHLWYSLLSTGGLAIMGVVALLMGFTLRSLRDVEPSHALLRQRPDMPAEKQLDCLAFLRRYLLAHLVISVIGVAISTIMFWRLNNQSGMGYYGAADSTLKTGGFFLLLLAVVGCIWILKLVAKRLNSFTDATVAILCWGIGLTVVIGGGTIWLAINEFYANGWLFLLAKTIGLSLWPISIAAHIYLLTNPAKQPSSAETEMAEPSAQAPATSPQIDT</sequence>
<feature type="transmembrane region" description="Helical" evidence="2">
    <location>
        <begin position="24"/>
        <end position="42"/>
    </location>
</feature>
<evidence type="ECO:0000313" key="4">
    <source>
        <dbReference type="Proteomes" id="UP000217771"/>
    </source>
</evidence>
<feature type="transmembrane region" description="Helical" evidence="2">
    <location>
        <begin position="220"/>
        <end position="240"/>
    </location>
</feature>
<feature type="compositionally biased region" description="Polar residues" evidence="1">
    <location>
        <begin position="327"/>
        <end position="336"/>
    </location>
</feature>
<feature type="transmembrane region" description="Helical" evidence="2">
    <location>
        <begin position="180"/>
        <end position="200"/>
    </location>
</feature>
<dbReference type="OrthoDB" id="6143542at2"/>
<feature type="transmembrane region" description="Helical" evidence="2">
    <location>
        <begin position="90"/>
        <end position="110"/>
    </location>
</feature>
<keyword evidence="2" id="KW-0472">Membrane</keyword>
<feature type="transmembrane region" description="Helical" evidence="2">
    <location>
        <begin position="252"/>
        <end position="274"/>
    </location>
</feature>
<evidence type="ECO:0000256" key="1">
    <source>
        <dbReference type="SAM" id="MobiDB-lite"/>
    </source>
</evidence>
<evidence type="ECO:0000313" key="3">
    <source>
        <dbReference type="EMBL" id="PAU76054.1"/>
    </source>
</evidence>
<proteinExistence type="predicted"/>
<dbReference type="Proteomes" id="UP000217771">
    <property type="component" value="Unassembled WGS sequence"/>
</dbReference>
<feature type="transmembrane region" description="Helical" evidence="2">
    <location>
        <begin position="122"/>
        <end position="146"/>
    </location>
</feature>
<name>A0A2A2EUA3_9GAMM</name>
<reference evidence="3 4" key="1">
    <citation type="submission" date="2017-08" db="EMBL/GenBank/DDBJ databases">
        <title>Halomonas alkalisoli sp. nov., isolated from saline alkaline soil.</title>
        <authorList>
            <person name="Wang D."/>
            <person name="Zhang G."/>
        </authorList>
    </citation>
    <scope>NUCLEOTIDE SEQUENCE [LARGE SCALE GENOMIC DNA]</scope>
    <source>
        <strain evidence="3 4">WRN001</strain>
    </source>
</reference>
<dbReference type="EMBL" id="NSKB01000005">
    <property type="protein sequence ID" value="PAU76054.1"/>
    <property type="molecule type" value="Genomic_DNA"/>
</dbReference>
<evidence type="ECO:0000256" key="2">
    <source>
        <dbReference type="SAM" id="Phobius"/>
    </source>
</evidence>
<keyword evidence="4" id="KW-1185">Reference proteome</keyword>
<feature type="region of interest" description="Disordered" evidence="1">
    <location>
        <begin position="315"/>
        <end position="336"/>
    </location>
</feature>
<keyword evidence="2" id="KW-0812">Transmembrane</keyword>
<feature type="transmembrane region" description="Helical" evidence="2">
    <location>
        <begin position="62"/>
        <end position="83"/>
    </location>
</feature>